<keyword evidence="3 6" id="KW-0931">ER-Golgi transport</keyword>
<dbReference type="InterPro" id="IPR007233">
    <property type="entry name" value="TRAPPC"/>
</dbReference>
<dbReference type="Proteomes" id="UP000013827">
    <property type="component" value="Unassembled WGS sequence"/>
</dbReference>
<dbReference type="CDD" id="cd14855">
    <property type="entry name" value="TRAPPC1_MUM2"/>
    <property type="match status" value="1"/>
</dbReference>
<dbReference type="Pfam" id="PF04099">
    <property type="entry name" value="Sybindin"/>
    <property type="match status" value="1"/>
</dbReference>
<dbReference type="SUPFAM" id="SSF64356">
    <property type="entry name" value="SNARE-like"/>
    <property type="match status" value="1"/>
</dbReference>
<dbReference type="SMART" id="SM01399">
    <property type="entry name" value="Sybindin"/>
    <property type="match status" value="1"/>
</dbReference>
<dbReference type="eggNOG" id="KOG3368">
    <property type="taxonomic scope" value="Eukaryota"/>
</dbReference>
<dbReference type="RefSeq" id="XP_005784695.1">
    <property type="nucleotide sequence ID" value="XM_005784638.1"/>
</dbReference>
<evidence type="ECO:0000256" key="2">
    <source>
        <dbReference type="ARBA" id="ARBA00022824"/>
    </source>
</evidence>
<evidence type="ECO:0000256" key="6">
    <source>
        <dbReference type="RuleBase" id="RU366065"/>
    </source>
</evidence>
<protein>
    <recommendedName>
        <fullName evidence="6">Trafficking protein particle complex subunit</fullName>
    </recommendedName>
</protein>
<comment type="subcellular location">
    <subcellularLocation>
        <location evidence="6">Endoplasmic reticulum</location>
    </subcellularLocation>
    <subcellularLocation>
        <location evidence="6">Golgi apparatus</location>
        <location evidence="6">cis-Golgi network</location>
    </subcellularLocation>
</comment>
<dbReference type="AlphaFoldDB" id="A0A0D3K931"/>
<dbReference type="PANTHER" id="PTHR23249">
    <property type="entry name" value="TRAFFICKING PROTEIN PARTICLE COMPLEX SUBUNIT"/>
    <property type="match status" value="1"/>
</dbReference>
<sequence length="141" mass="15908">MLHSFHIFNRKGDLLFYKEWARAPRSAKAMADDHKLMFGFLFSLKQLVNKMAPRGSGGGLHACSTSTYKLHYFETASGLRFVLCTGLAAGDLRETLRRLYADIYVETLTKNPLHRLDEPITCKSFEQAVDAFFASLQQGQG</sequence>
<comment type="subunit">
    <text evidence="6">Part of the multisubunit transport protein particle (TRAPP) complex.</text>
</comment>
<dbReference type="GeneID" id="17277250"/>
<accession>A0A0D3K931</accession>
<evidence type="ECO:0000256" key="3">
    <source>
        <dbReference type="ARBA" id="ARBA00022892"/>
    </source>
</evidence>
<name>A0A0D3K931_EMIH1</name>
<dbReference type="PaxDb" id="2903-EOD32266"/>
<dbReference type="KEGG" id="ehx:EMIHUDRAFT_632043"/>
<comment type="similarity">
    <text evidence="5">Belongs to the TRAPP small subunits family. BET5 subfamily.</text>
</comment>
<evidence type="ECO:0000256" key="1">
    <source>
        <dbReference type="ARBA" id="ARBA00022448"/>
    </source>
</evidence>
<keyword evidence="8" id="KW-1185">Reference proteome</keyword>
<evidence type="ECO:0000313" key="7">
    <source>
        <dbReference type="EnsemblProtists" id="EOD32266"/>
    </source>
</evidence>
<dbReference type="GO" id="GO:0006888">
    <property type="term" value="P:endoplasmic reticulum to Golgi vesicle-mediated transport"/>
    <property type="evidence" value="ECO:0007669"/>
    <property type="project" value="UniProtKB-UniRule"/>
</dbReference>
<dbReference type="STRING" id="2903.R1F9Z9"/>
<proteinExistence type="inferred from homology"/>
<dbReference type="Gene3D" id="3.30.450.70">
    <property type="match status" value="1"/>
</dbReference>
<dbReference type="InterPro" id="IPR011012">
    <property type="entry name" value="Longin-like_dom_sf"/>
</dbReference>
<reference evidence="7" key="2">
    <citation type="submission" date="2024-10" db="UniProtKB">
        <authorList>
            <consortium name="EnsemblProtists"/>
        </authorList>
    </citation>
    <scope>IDENTIFICATION</scope>
</reference>
<keyword evidence="1 6" id="KW-0813">Transport</keyword>
<dbReference type="PANTHER" id="PTHR23249:SF16">
    <property type="entry name" value="TRAFFICKING PROTEIN PARTICLE COMPLEX SUBUNIT 1"/>
    <property type="match status" value="1"/>
</dbReference>
<keyword evidence="4 6" id="KW-0333">Golgi apparatus</keyword>
<evidence type="ECO:0000256" key="5">
    <source>
        <dbReference type="ARBA" id="ARBA00038167"/>
    </source>
</evidence>
<organism evidence="7 8">
    <name type="scientific">Emiliania huxleyi (strain CCMP1516)</name>
    <dbReference type="NCBI Taxonomy" id="280463"/>
    <lineage>
        <taxon>Eukaryota</taxon>
        <taxon>Haptista</taxon>
        <taxon>Haptophyta</taxon>
        <taxon>Prymnesiophyceae</taxon>
        <taxon>Isochrysidales</taxon>
        <taxon>Noelaerhabdaceae</taxon>
        <taxon>Emiliania</taxon>
    </lineage>
</organism>
<reference evidence="8" key="1">
    <citation type="journal article" date="2013" name="Nature">
        <title>Pan genome of the phytoplankton Emiliania underpins its global distribution.</title>
        <authorList>
            <person name="Read B.A."/>
            <person name="Kegel J."/>
            <person name="Klute M.J."/>
            <person name="Kuo A."/>
            <person name="Lefebvre S.C."/>
            <person name="Maumus F."/>
            <person name="Mayer C."/>
            <person name="Miller J."/>
            <person name="Monier A."/>
            <person name="Salamov A."/>
            <person name="Young J."/>
            <person name="Aguilar M."/>
            <person name="Claverie J.M."/>
            <person name="Frickenhaus S."/>
            <person name="Gonzalez K."/>
            <person name="Herman E.K."/>
            <person name="Lin Y.C."/>
            <person name="Napier J."/>
            <person name="Ogata H."/>
            <person name="Sarno A.F."/>
            <person name="Shmutz J."/>
            <person name="Schroeder D."/>
            <person name="de Vargas C."/>
            <person name="Verret F."/>
            <person name="von Dassow P."/>
            <person name="Valentin K."/>
            <person name="Van de Peer Y."/>
            <person name="Wheeler G."/>
            <person name="Dacks J.B."/>
            <person name="Delwiche C.F."/>
            <person name="Dyhrman S.T."/>
            <person name="Glockner G."/>
            <person name="John U."/>
            <person name="Richards T."/>
            <person name="Worden A.Z."/>
            <person name="Zhang X."/>
            <person name="Grigoriev I.V."/>
            <person name="Allen A.E."/>
            <person name="Bidle K."/>
            <person name="Borodovsky M."/>
            <person name="Bowler C."/>
            <person name="Brownlee C."/>
            <person name="Cock J.M."/>
            <person name="Elias M."/>
            <person name="Gladyshev V.N."/>
            <person name="Groth M."/>
            <person name="Guda C."/>
            <person name="Hadaegh A."/>
            <person name="Iglesias-Rodriguez M.D."/>
            <person name="Jenkins J."/>
            <person name="Jones B.M."/>
            <person name="Lawson T."/>
            <person name="Leese F."/>
            <person name="Lindquist E."/>
            <person name="Lobanov A."/>
            <person name="Lomsadze A."/>
            <person name="Malik S.B."/>
            <person name="Marsh M.E."/>
            <person name="Mackinder L."/>
            <person name="Mock T."/>
            <person name="Mueller-Roeber B."/>
            <person name="Pagarete A."/>
            <person name="Parker M."/>
            <person name="Probert I."/>
            <person name="Quesneville H."/>
            <person name="Raines C."/>
            <person name="Rensing S.A."/>
            <person name="Riano-Pachon D.M."/>
            <person name="Richier S."/>
            <person name="Rokitta S."/>
            <person name="Shiraiwa Y."/>
            <person name="Soanes D.M."/>
            <person name="van der Giezen M."/>
            <person name="Wahlund T.M."/>
            <person name="Williams B."/>
            <person name="Wilson W."/>
            <person name="Wolfe G."/>
            <person name="Wurch L.L."/>
        </authorList>
    </citation>
    <scope>NUCLEOTIDE SEQUENCE</scope>
</reference>
<evidence type="ECO:0000313" key="8">
    <source>
        <dbReference type="Proteomes" id="UP000013827"/>
    </source>
</evidence>
<dbReference type="EnsemblProtists" id="EOD32266">
    <property type="protein sequence ID" value="EOD32266"/>
    <property type="gene ID" value="EMIHUDRAFT_632043"/>
</dbReference>
<dbReference type="HOGENOM" id="CLU_053380_4_1_1"/>
<keyword evidence="2 6" id="KW-0256">Endoplasmic reticulum</keyword>
<evidence type="ECO:0000256" key="4">
    <source>
        <dbReference type="ARBA" id="ARBA00023034"/>
    </source>
</evidence>
<dbReference type="GO" id="GO:0005783">
    <property type="term" value="C:endoplasmic reticulum"/>
    <property type="evidence" value="ECO:0007669"/>
    <property type="project" value="UniProtKB-SubCell"/>
</dbReference>
<dbReference type="GO" id="GO:0005794">
    <property type="term" value="C:Golgi apparatus"/>
    <property type="evidence" value="ECO:0007669"/>
    <property type="project" value="UniProtKB-SubCell"/>
</dbReference>
<dbReference type="GO" id="GO:0030008">
    <property type="term" value="C:TRAPP complex"/>
    <property type="evidence" value="ECO:0007669"/>
    <property type="project" value="UniProtKB-UniRule"/>
</dbReference>